<feature type="region of interest" description="Disordered" evidence="1">
    <location>
        <begin position="407"/>
        <end position="451"/>
    </location>
</feature>
<protein>
    <recommendedName>
        <fullName evidence="2">F-box domain-containing protein</fullName>
    </recommendedName>
</protein>
<dbReference type="AlphaFoldDB" id="A0A5C3LYS6"/>
<evidence type="ECO:0000256" key="1">
    <source>
        <dbReference type="SAM" id="MobiDB-lite"/>
    </source>
</evidence>
<dbReference type="OrthoDB" id="3190489at2759"/>
<evidence type="ECO:0000259" key="2">
    <source>
        <dbReference type="PROSITE" id="PS50181"/>
    </source>
</evidence>
<reference evidence="3 4" key="1">
    <citation type="journal article" date="2019" name="Nat. Ecol. Evol.">
        <title>Megaphylogeny resolves global patterns of mushroom evolution.</title>
        <authorList>
            <person name="Varga T."/>
            <person name="Krizsan K."/>
            <person name="Foldi C."/>
            <person name="Dima B."/>
            <person name="Sanchez-Garcia M."/>
            <person name="Sanchez-Ramirez S."/>
            <person name="Szollosi G.J."/>
            <person name="Szarkandi J.G."/>
            <person name="Papp V."/>
            <person name="Albert L."/>
            <person name="Andreopoulos W."/>
            <person name="Angelini C."/>
            <person name="Antonin V."/>
            <person name="Barry K.W."/>
            <person name="Bougher N.L."/>
            <person name="Buchanan P."/>
            <person name="Buyck B."/>
            <person name="Bense V."/>
            <person name="Catcheside P."/>
            <person name="Chovatia M."/>
            <person name="Cooper J."/>
            <person name="Damon W."/>
            <person name="Desjardin D."/>
            <person name="Finy P."/>
            <person name="Geml J."/>
            <person name="Haridas S."/>
            <person name="Hughes K."/>
            <person name="Justo A."/>
            <person name="Karasinski D."/>
            <person name="Kautmanova I."/>
            <person name="Kiss B."/>
            <person name="Kocsube S."/>
            <person name="Kotiranta H."/>
            <person name="LaButti K.M."/>
            <person name="Lechner B.E."/>
            <person name="Liimatainen K."/>
            <person name="Lipzen A."/>
            <person name="Lukacs Z."/>
            <person name="Mihaltcheva S."/>
            <person name="Morgado L.N."/>
            <person name="Niskanen T."/>
            <person name="Noordeloos M.E."/>
            <person name="Ohm R.A."/>
            <person name="Ortiz-Santana B."/>
            <person name="Ovrebo C."/>
            <person name="Racz N."/>
            <person name="Riley R."/>
            <person name="Savchenko A."/>
            <person name="Shiryaev A."/>
            <person name="Soop K."/>
            <person name="Spirin V."/>
            <person name="Szebenyi C."/>
            <person name="Tomsovsky M."/>
            <person name="Tulloss R.E."/>
            <person name="Uehling J."/>
            <person name="Grigoriev I.V."/>
            <person name="Vagvolgyi C."/>
            <person name="Papp T."/>
            <person name="Martin F.M."/>
            <person name="Miettinen O."/>
            <person name="Hibbett D.S."/>
            <person name="Nagy L.G."/>
        </authorList>
    </citation>
    <scope>NUCLEOTIDE SEQUENCE [LARGE SCALE GENOMIC DNA]</scope>
    <source>
        <strain evidence="3 4">CBS 166.37</strain>
    </source>
</reference>
<feature type="compositionally biased region" description="Acidic residues" evidence="1">
    <location>
        <begin position="407"/>
        <end position="424"/>
    </location>
</feature>
<keyword evidence="4" id="KW-1185">Reference proteome</keyword>
<name>A0A5C3LYS6_9AGAR</name>
<evidence type="ECO:0000313" key="4">
    <source>
        <dbReference type="Proteomes" id="UP000308652"/>
    </source>
</evidence>
<dbReference type="InterPro" id="IPR001810">
    <property type="entry name" value="F-box_dom"/>
</dbReference>
<feature type="domain" description="F-box" evidence="2">
    <location>
        <begin position="3"/>
        <end position="48"/>
    </location>
</feature>
<dbReference type="PROSITE" id="PS50181">
    <property type="entry name" value="FBOX"/>
    <property type="match status" value="1"/>
</dbReference>
<gene>
    <name evidence="3" type="ORF">BDQ12DRAFT_723920</name>
</gene>
<dbReference type="Pfam" id="PF00646">
    <property type="entry name" value="F-box"/>
    <property type="match status" value="1"/>
</dbReference>
<proteinExistence type="predicted"/>
<sequence>MTQSPILRLPLEVLQIIIDLAPTVSQLSLSLLSKIFHSLSIRSLYTRISLHQSSSVIAFCRTLVSNSHAANAVRYLSITYFQLIDPSKIYFSSYYTLISRALQRTPNIQHLNLNVHDPNYIISLSNISLHRLVHFTCHLNVTPALVTFLNAHPKINYLELSTQDDVIFGDSPTVSIPDINLPALEYFSGNGDCIEALGSSTRLKAALVFWDVMDANPQLTISALARSSSETLNLLSCRRRGWNLDLLEVISQKLPDLSALCVNNVLVVDTHPTELTLSAIKGCLTRFTRLEKLVIHCVDVFQFDEIESRPDDDFATVTEWGEACSSLCEITLPHSNSLSWFRIAENMWIPDPRDPIGVNWLFERVVARTYPGWERVIDNLEERVRKSNSNPDIFERSFARVRGFLEGDPDADFDSDEESAGEDYEPGKEAAVDAVSEDEQHSELGDGELAPWGLPFIRIDSSQA</sequence>
<accession>A0A5C3LYS6</accession>
<dbReference type="EMBL" id="ML213606">
    <property type="protein sequence ID" value="TFK37845.1"/>
    <property type="molecule type" value="Genomic_DNA"/>
</dbReference>
<dbReference type="Proteomes" id="UP000308652">
    <property type="component" value="Unassembled WGS sequence"/>
</dbReference>
<organism evidence="3 4">
    <name type="scientific">Crucibulum laeve</name>
    <dbReference type="NCBI Taxonomy" id="68775"/>
    <lineage>
        <taxon>Eukaryota</taxon>
        <taxon>Fungi</taxon>
        <taxon>Dikarya</taxon>
        <taxon>Basidiomycota</taxon>
        <taxon>Agaricomycotina</taxon>
        <taxon>Agaricomycetes</taxon>
        <taxon>Agaricomycetidae</taxon>
        <taxon>Agaricales</taxon>
        <taxon>Agaricineae</taxon>
        <taxon>Nidulariaceae</taxon>
        <taxon>Crucibulum</taxon>
    </lineage>
</organism>
<evidence type="ECO:0000313" key="3">
    <source>
        <dbReference type="EMBL" id="TFK37845.1"/>
    </source>
</evidence>